<comment type="caution">
    <text evidence="2">The sequence shown here is derived from an EMBL/GenBank/DDBJ whole genome shotgun (WGS) entry which is preliminary data.</text>
</comment>
<organism evidence="2 3">
    <name type="scientific">Rhodofomes roseus</name>
    <dbReference type="NCBI Taxonomy" id="34475"/>
    <lineage>
        <taxon>Eukaryota</taxon>
        <taxon>Fungi</taxon>
        <taxon>Dikarya</taxon>
        <taxon>Basidiomycota</taxon>
        <taxon>Agaricomycotina</taxon>
        <taxon>Agaricomycetes</taxon>
        <taxon>Polyporales</taxon>
        <taxon>Rhodofomes</taxon>
    </lineage>
</organism>
<evidence type="ECO:0000256" key="1">
    <source>
        <dbReference type="SAM" id="MobiDB-lite"/>
    </source>
</evidence>
<feature type="region of interest" description="Disordered" evidence="1">
    <location>
        <begin position="112"/>
        <end position="133"/>
    </location>
</feature>
<feature type="region of interest" description="Disordered" evidence="1">
    <location>
        <begin position="246"/>
        <end position="285"/>
    </location>
</feature>
<sequence length="285" mass="31433">MDNQADIPSMLAKGRTCVNERYRTSARSNIDPISYHCRSLVLPSDFDTSSQLPTNGLAHSVDSTMALDHDMCTVNMVTRRSTAPPTMDYDEYSPTQILDDVTVPCRTAPRRRAAESARVRGAQQLSDGGALDSQVTDSQYVHNLLASTADSEDYKLDGGSEDTSDIENVSAVDHGMSLHGTSTTAECHPCADSLVHMRRELGDLRRELSQLRSTVVLQATQIKIMEQDIAFLSLDPNEQTQVIRVPVRRGVTYSDRENSDSGHEESGSSQEQSEVAGRKRRRQDG</sequence>
<evidence type="ECO:0000313" key="2">
    <source>
        <dbReference type="EMBL" id="KAH9831854.1"/>
    </source>
</evidence>
<keyword evidence="3" id="KW-1185">Reference proteome</keyword>
<gene>
    <name evidence="2" type="ORF">C8Q71DRAFT_780776</name>
</gene>
<dbReference type="Proteomes" id="UP000814176">
    <property type="component" value="Unassembled WGS sequence"/>
</dbReference>
<dbReference type="RefSeq" id="XP_047774951.1">
    <property type="nucleotide sequence ID" value="XM_047924856.1"/>
</dbReference>
<protein>
    <submittedName>
        <fullName evidence="2">Uncharacterized protein</fullName>
    </submittedName>
</protein>
<name>A0ABQ8K5Q6_9APHY</name>
<dbReference type="GeneID" id="72005588"/>
<dbReference type="EMBL" id="JADCUA010000024">
    <property type="protein sequence ID" value="KAH9831854.1"/>
    <property type="molecule type" value="Genomic_DNA"/>
</dbReference>
<feature type="compositionally biased region" description="Basic and acidic residues" evidence="1">
    <location>
        <begin position="254"/>
        <end position="266"/>
    </location>
</feature>
<reference evidence="2 3" key="1">
    <citation type="journal article" date="2021" name="Environ. Microbiol.">
        <title>Gene family expansions and transcriptome signatures uncover fungal adaptations to wood decay.</title>
        <authorList>
            <person name="Hage H."/>
            <person name="Miyauchi S."/>
            <person name="Viragh M."/>
            <person name="Drula E."/>
            <person name="Min B."/>
            <person name="Chaduli D."/>
            <person name="Navarro D."/>
            <person name="Favel A."/>
            <person name="Norest M."/>
            <person name="Lesage-Meessen L."/>
            <person name="Balint B."/>
            <person name="Merenyi Z."/>
            <person name="de Eugenio L."/>
            <person name="Morin E."/>
            <person name="Martinez A.T."/>
            <person name="Baldrian P."/>
            <person name="Stursova M."/>
            <person name="Martinez M.J."/>
            <person name="Novotny C."/>
            <person name="Magnuson J.K."/>
            <person name="Spatafora J.W."/>
            <person name="Maurice S."/>
            <person name="Pangilinan J."/>
            <person name="Andreopoulos W."/>
            <person name="LaButti K."/>
            <person name="Hundley H."/>
            <person name="Na H."/>
            <person name="Kuo A."/>
            <person name="Barry K."/>
            <person name="Lipzen A."/>
            <person name="Henrissat B."/>
            <person name="Riley R."/>
            <person name="Ahrendt S."/>
            <person name="Nagy L.G."/>
            <person name="Grigoriev I.V."/>
            <person name="Martin F."/>
            <person name="Rosso M.N."/>
        </authorList>
    </citation>
    <scope>NUCLEOTIDE SEQUENCE [LARGE SCALE GENOMIC DNA]</scope>
    <source>
        <strain evidence="2 3">CIRM-BRFM 1785</strain>
    </source>
</reference>
<accession>A0ABQ8K5Q6</accession>
<proteinExistence type="predicted"/>
<evidence type="ECO:0000313" key="3">
    <source>
        <dbReference type="Proteomes" id="UP000814176"/>
    </source>
</evidence>